<comment type="subcellular location">
    <subcellularLocation>
        <location evidence="1">Cell membrane</location>
        <topology evidence="1">Multi-pass membrane protein</topology>
    </subcellularLocation>
</comment>
<dbReference type="RefSeq" id="WP_192144250.1">
    <property type="nucleotide sequence ID" value="NZ_JACYXZ010000004.1"/>
</dbReference>
<evidence type="ECO:0000256" key="5">
    <source>
        <dbReference type="ARBA" id="ARBA00023136"/>
    </source>
</evidence>
<feature type="domain" description="Type II secretion system protein GspF" evidence="7">
    <location>
        <begin position="108"/>
        <end position="226"/>
    </location>
</feature>
<keyword evidence="4 6" id="KW-1133">Transmembrane helix</keyword>
<evidence type="ECO:0000259" key="7">
    <source>
        <dbReference type="Pfam" id="PF00482"/>
    </source>
</evidence>
<feature type="transmembrane region" description="Helical" evidence="6">
    <location>
        <begin position="213"/>
        <end position="239"/>
    </location>
</feature>
<keyword evidence="5 6" id="KW-0472">Membrane</keyword>
<keyword evidence="2" id="KW-1003">Cell membrane</keyword>
<dbReference type="EMBL" id="JACYXZ010000004">
    <property type="protein sequence ID" value="MBD8870922.1"/>
    <property type="molecule type" value="Genomic_DNA"/>
</dbReference>
<dbReference type="AlphaFoldDB" id="A0A927K5Z3"/>
<evidence type="ECO:0000313" key="9">
    <source>
        <dbReference type="Proteomes" id="UP000616839"/>
    </source>
</evidence>
<dbReference type="Pfam" id="PF00482">
    <property type="entry name" value="T2SSF"/>
    <property type="match status" value="1"/>
</dbReference>
<proteinExistence type="predicted"/>
<evidence type="ECO:0000256" key="4">
    <source>
        <dbReference type="ARBA" id="ARBA00022989"/>
    </source>
</evidence>
<dbReference type="PANTHER" id="PTHR35007">
    <property type="entry name" value="INTEGRAL MEMBRANE PROTEIN-RELATED"/>
    <property type="match status" value="1"/>
</dbReference>
<evidence type="ECO:0000313" key="8">
    <source>
        <dbReference type="EMBL" id="MBD8870922.1"/>
    </source>
</evidence>
<gene>
    <name evidence="8" type="ORF">IE331_14935</name>
</gene>
<feature type="transmembrane region" description="Helical" evidence="6">
    <location>
        <begin position="66"/>
        <end position="83"/>
    </location>
</feature>
<reference evidence="8" key="1">
    <citation type="submission" date="2020-09" db="EMBL/GenBank/DDBJ databases">
        <title>Nocardioides sp. strain MJB4 16S ribosomal RNA gene Genome sequencing and assembly.</title>
        <authorList>
            <person name="Kim I."/>
        </authorList>
    </citation>
    <scope>NUCLEOTIDE SEQUENCE</scope>
    <source>
        <strain evidence="8">MJB4</strain>
    </source>
</reference>
<keyword evidence="3 6" id="KW-0812">Transmembrane</keyword>
<evidence type="ECO:0000256" key="2">
    <source>
        <dbReference type="ARBA" id="ARBA00022475"/>
    </source>
</evidence>
<comment type="caution">
    <text evidence="8">The sequence shown here is derived from an EMBL/GenBank/DDBJ whole genome shotgun (WGS) entry which is preliminary data.</text>
</comment>
<evidence type="ECO:0000256" key="3">
    <source>
        <dbReference type="ARBA" id="ARBA00022692"/>
    </source>
</evidence>
<dbReference type="InterPro" id="IPR018076">
    <property type="entry name" value="T2SS_GspF_dom"/>
</dbReference>
<evidence type="ECO:0000256" key="6">
    <source>
        <dbReference type="SAM" id="Phobius"/>
    </source>
</evidence>
<name>A0A927K5Z3_9ACTN</name>
<organism evidence="8 9">
    <name type="scientific">Nocardioides donggukensis</name>
    <dbReference type="NCBI Taxonomy" id="2774019"/>
    <lineage>
        <taxon>Bacteria</taxon>
        <taxon>Bacillati</taxon>
        <taxon>Actinomycetota</taxon>
        <taxon>Actinomycetes</taxon>
        <taxon>Propionibacteriales</taxon>
        <taxon>Nocardioidaceae</taxon>
        <taxon>Nocardioides</taxon>
    </lineage>
</organism>
<dbReference type="PANTHER" id="PTHR35007:SF3">
    <property type="entry name" value="POSSIBLE CONSERVED ALANINE RICH MEMBRANE PROTEIN"/>
    <property type="match status" value="1"/>
</dbReference>
<dbReference type="Proteomes" id="UP000616839">
    <property type="component" value="Unassembled WGS sequence"/>
</dbReference>
<evidence type="ECO:0000256" key="1">
    <source>
        <dbReference type="ARBA" id="ARBA00004651"/>
    </source>
</evidence>
<dbReference type="GO" id="GO:0005886">
    <property type="term" value="C:plasma membrane"/>
    <property type="evidence" value="ECO:0007669"/>
    <property type="project" value="UniProtKB-SubCell"/>
</dbReference>
<keyword evidence="9" id="KW-1185">Reference proteome</keyword>
<accession>A0A927K5Z3</accession>
<protein>
    <submittedName>
        <fullName evidence="8">Type II secretion system F family protein</fullName>
    </submittedName>
</protein>
<sequence length="241" mass="25038">MSLALLSATGLALSVLLARPSHRYRSVTSPARTVVGRPDGPGRLRRHRATASLLCGLPAAVWLDPSVAWVVGPALAAGGFWLLGRVEPVASRRAREQAEAELPQVVLLLGLVLRTGSGLGDALDAVSRALPGPASTALVAARAELLVGVPPTRVWAALAARPGLGPLGRALERAERSGAPVADQVRRLADDLHAERRSVVEDRARAVGVRAALPLGLCLLPAFLLLGIVPVVVTTLGALSW</sequence>